<dbReference type="Gene3D" id="2.40.50.140">
    <property type="entry name" value="Nucleic acid-binding proteins"/>
    <property type="match status" value="1"/>
</dbReference>
<reference evidence="2 3" key="1">
    <citation type="submission" date="2018-06" db="EMBL/GenBank/DDBJ databases">
        <authorList>
            <consortium name="Pathogen Informatics"/>
            <person name="Doyle S."/>
        </authorList>
    </citation>
    <scope>NUCLEOTIDE SEQUENCE [LARGE SCALE GENOMIC DNA]</scope>
    <source>
        <strain evidence="2 3">NCTC7307</strain>
    </source>
</reference>
<proteinExistence type="predicted"/>
<evidence type="ECO:0000313" key="3">
    <source>
        <dbReference type="Proteomes" id="UP000248731"/>
    </source>
</evidence>
<accession>A0A2X4SYJ5</accession>
<evidence type="ECO:0000259" key="1">
    <source>
        <dbReference type="PROSITE" id="PS50126"/>
    </source>
</evidence>
<name>A0A2X4SYJ5_SALER</name>
<dbReference type="PANTHER" id="PTHR30001:SF0">
    <property type="entry name" value="RIBONUCLEASE G"/>
    <property type="match status" value="1"/>
</dbReference>
<dbReference type="InterPro" id="IPR012340">
    <property type="entry name" value="NA-bd_OB-fold"/>
</dbReference>
<protein>
    <submittedName>
        <fullName evidence="2">Ribonuclease G</fullName>
        <ecNumber evidence="2">3.1.26.-</ecNumber>
        <ecNumber evidence="2">3.1.4.-</ecNumber>
    </submittedName>
</protein>
<dbReference type="GO" id="GO:0016787">
    <property type="term" value="F:hydrolase activity"/>
    <property type="evidence" value="ECO:0007669"/>
    <property type="project" value="UniProtKB-KW"/>
</dbReference>
<dbReference type="Proteomes" id="UP000248731">
    <property type="component" value="Chromosome 1"/>
</dbReference>
<keyword evidence="2" id="KW-0378">Hydrolase</keyword>
<dbReference type="GO" id="GO:0004540">
    <property type="term" value="F:RNA nuclease activity"/>
    <property type="evidence" value="ECO:0007669"/>
    <property type="project" value="InterPro"/>
</dbReference>
<gene>
    <name evidence="2" type="primary">rnG_1</name>
    <name evidence="2" type="ORF">NCTC7307_00554</name>
</gene>
<dbReference type="InterPro" id="IPR004659">
    <property type="entry name" value="RNase_E/G"/>
</dbReference>
<dbReference type="EMBL" id="LS483466">
    <property type="protein sequence ID" value="SQI19991.1"/>
    <property type="molecule type" value="Genomic_DNA"/>
</dbReference>
<dbReference type="PANTHER" id="PTHR30001">
    <property type="entry name" value="RIBONUCLEASE"/>
    <property type="match status" value="1"/>
</dbReference>
<dbReference type="EC" id="3.1.4.-" evidence="2"/>
<dbReference type="GO" id="GO:0006364">
    <property type="term" value="P:rRNA processing"/>
    <property type="evidence" value="ECO:0007669"/>
    <property type="project" value="TreeGrafter"/>
</dbReference>
<dbReference type="CDD" id="cd04453">
    <property type="entry name" value="S1_RNase_E"/>
    <property type="match status" value="1"/>
</dbReference>
<dbReference type="Pfam" id="PF00575">
    <property type="entry name" value="S1"/>
    <property type="match status" value="1"/>
</dbReference>
<dbReference type="GO" id="GO:0003723">
    <property type="term" value="F:RNA binding"/>
    <property type="evidence" value="ECO:0007669"/>
    <property type="project" value="InterPro"/>
</dbReference>
<feature type="domain" description="S1 motif" evidence="1">
    <location>
        <begin position="39"/>
        <end position="91"/>
    </location>
</feature>
<dbReference type="AlphaFoldDB" id="A0A2X4SYJ5"/>
<dbReference type="PROSITE" id="PS50126">
    <property type="entry name" value="S1"/>
    <property type="match status" value="1"/>
</dbReference>
<dbReference type="EC" id="3.1.26.-" evidence="2"/>
<dbReference type="GO" id="GO:0005737">
    <property type="term" value="C:cytoplasm"/>
    <property type="evidence" value="ECO:0007669"/>
    <property type="project" value="TreeGrafter"/>
</dbReference>
<sequence length="91" mass="10011">MTAELLVNVTPSETRVAYIDGGILQEIHIEREARRGIVGNIYKGRVSRVLPGMQAAFVDIGLDKAAFLHASDIMPHTECVAGDEQKTVYRT</sequence>
<dbReference type="InterPro" id="IPR003029">
    <property type="entry name" value="S1_domain"/>
</dbReference>
<keyword evidence="3" id="KW-1185">Reference proteome</keyword>
<evidence type="ECO:0000313" key="2">
    <source>
        <dbReference type="EMBL" id="SQI19991.1"/>
    </source>
</evidence>
<organism evidence="2 3">
    <name type="scientific">Salmonella enterica subsp. arizonae</name>
    <dbReference type="NCBI Taxonomy" id="59203"/>
    <lineage>
        <taxon>Bacteria</taxon>
        <taxon>Pseudomonadati</taxon>
        <taxon>Pseudomonadota</taxon>
        <taxon>Gammaproteobacteria</taxon>
        <taxon>Enterobacterales</taxon>
        <taxon>Enterobacteriaceae</taxon>
        <taxon>Salmonella</taxon>
    </lineage>
</organism>
<dbReference type="SUPFAM" id="SSF50249">
    <property type="entry name" value="Nucleic acid-binding proteins"/>
    <property type="match status" value="1"/>
</dbReference>